<dbReference type="PANTHER" id="PTHR32385:SF15">
    <property type="entry name" value="INOSITOL PHOSPHOCERAMIDE MANNOSYLTRANSFERASE 1"/>
    <property type="match status" value="1"/>
</dbReference>
<dbReference type="RefSeq" id="WP_055062676.1">
    <property type="nucleotide sequence ID" value="NZ_CVRQ01000053.1"/>
</dbReference>
<dbReference type="Proteomes" id="UP000049472">
    <property type="component" value="Unassembled WGS sequence"/>
</dbReference>
<dbReference type="GO" id="GO:0000030">
    <property type="term" value="F:mannosyltransferase activity"/>
    <property type="evidence" value="ECO:0007669"/>
    <property type="project" value="TreeGrafter"/>
</dbReference>
<dbReference type="Gene3D" id="3.90.550.20">
    <property type="match status" value="1"/>
</dbReference>
<keyword evidence="1" id="KW-0808">Transferase</keyword>
<keyword evidence="3" id="KW-1185">Reference proteome</keyword>
<evidence type="ECO:0000256" key="1">
    <source>
        <dbReference type="ARBA" id="ARBA00022679"/>
    </source>
</evidence>
<dbReference type="PANTHER" id="PTHR32385">
    <property type="entry name" value="MANNOSYL PHOSPHORYLINOSITOL CERAMIDE SYNTHASE"/>
    <property type="match status" value="1"/>
</dbReference>
<dbReference type="EMBL" id="CVRQ01000053">
    <property type="protein sequence ID" value="CRL41825.1"/>
    <property type="molecule type" value="Genomic_DNA"/>
</dbReference>
<evidence type="ECO:0000313" key="2">
    <source>
        <dbReference type="EMBL" id="CRL41825.1"/>
    </source>
</evidence>
<organism evidence="2 3">
    <name type="scientific">Agathobacter rectalis</name>
    <dbReference type="NCBI Taxonomy" id="39491"/>
    <lineage>
        <taxon>Bacteria</taxon>
        <taxon>Bacillati</taxon>
        <taxon>Bacillota</taxon>
        <taxon>Clostridia</taxon>
        <taxon>Lachnospirales</taxon>
        <taxon>Lachnospiraceae</taxon>
        <taxon>Agathobacter</taxon>
    </lineage>
</organism>
<protein>
    <recommendedName>
        <fullName evidence="4">Glycosyl transferase</fullName>
    </recommendedName>
</protein>
<name>A0A0M6WW40_9FIRM</name>
<proteinExistence type="predicted"/>
<gene>
    <name evidence="2" type="ORF">T1815_28021</name>
</gene>
<dbReference type="Pfam" id="PF04488">
    <property type="entry name" value="Gly_transf_sug"/>
    <property type="match status" value="1"/>
</dbReference>
<evidence type="ECO:0000313" key="3">
    <source>
        <dbReference type="Proteomes" id="UP000049472"/>
    </source>
</evidence>
<dbReference type="GO" id="GO:0016020">
    <property type="term" value="C:membrane"/>
    <property type="evidence" value="ECO:0007669"/>
    <property type="project" value="GOC"/>
</dbReference>
<sequence>MIPKKIHYCWFGRKELPEKAKKCIASWKKYCPDFEIIEWNEDNIDVYQNPYTTYTYDNKRFAFLSDYLRLLIVYKEGGIYFDVDVEVVRPIDELLENQAFFGFETKDYINTGLGFGAEAGNAIVEAMIKEYDSLLDGMKGTIGCPILNTQALTKLGMVPNGEKQKVENAVIYPIECFNPYDDPTGRLYKTKQTYSIHWYAKSWMDKKTVMRSKLTKPLHRLLQRRS</sequence>
<dbReference type="InterPro" id="IPR029044">
    <property type="entry name" value="Nucleotide-diphossugar_trans"/>
</dbReference>
<dbReference type="AlphaFoldDB" id="A0A0M6WW40"/>
<evidence type="ECO:0008006" key="4">
    <source>
        <dbReference type="Google" id="ProtNLM"/>
    </source>
</evidence>
<reference evidence="3" key="1">
    <citation type="submission" date="2015-05" db="EMBL/GenBank/DDBJ databases">
        <authorList>
            <consortium name="Pathogen Informatics"/>
        </authorList>
    </citation>
    <scope>NUCLEOTIDE SEQUENCE [LARGE SCALE GENOMIC DNA]</scope>
    <source>
        <strain evidence="3">T1-815</strain>
    </source>
</reference>
<dbReference type="InterPro" id="IPR051706">
    <property type="entry name" value="Glycosyltransferase_domain"/>
</dbReference>
<accession>A0A0M6WW40</accession>
<dbReference type="InterPro" id="IPR007577">
    <property type="entry name" value="GlycoTrfase_DXD_sugar-bd_CS"/>
</dbReference>
<dbReference type="SUPFAM" id="SSF53448">
    <property type="entry name" value="Nucleotide-diphospho-sugar transferases"/>
    <property type="match status" value="1"/>
</dbReference>
<dbReference type="GO" id="GO:0051999">
    <property type="term" value="P:mannosyl-inositol phosphorylceramide biosynthetic process"/>
    <property type="evidence" value="ECO:0007669"/>
    <property type="project" value="TreeGrafter"/>
</dbReference>